<evidence type="ECO:0000256" key="1">
    <source>
        <dbReference type="ARBA" id="ARBA00001927"/>
    </source>
</evidence>
<evidence type="ECO:0000256" key="5">
    <source>
        <dbReference type="ARBA" id="ARBA00023004"/>
    </source>
</evidence>
<evidence type="ECO:0000259" key="9">
    <source>
        <dbReference type="PROSITE" id="PS51379"/>
    </source>
</evidence>
<dbReference type="RefSeq" id="WP_116173090.1">
    <property type="nucleotide sequence ID" value="NZ_CP144375.1"/>
</dbReference>
<comment type="caution">
    <text evidence="10">The sequence shown here is derived from an EMBL/GenBank/DDBJ whole genome shotgun (WGS) entry which is preliminary data.</text>
</comment>
<evidence type="ECO:0000313" key="11">
    <source>
        <dbReference type="Proteomes" id="UP000256269"/>
    </source>
</evidence>
<dbReference type="PRINTS" id="PR00352">
    <property type="entry name" value="3FE4SFRDOXIN"/>
</dbReference>
<dbReference type="GO" id="GO:0051538">
    <property type="term" value="F:3 iron, 4 sulfur cluster binding"/>
    <property type="evidence" value="ECO:0007669"/>
    <property type="project" value="UniProtKB-KW"/>
</dbReference>
<keyword evidence="7" id="KW-0003">3Fe-4S</keyword>
<evidence type="ECO:0000256" key="2">
    <source>
        <dbReference type="ARBA" id="ARBA00022448"/>
    </source>
</evidence>
<dbReference type="Proteomes" id="UP000256269">
    <property type="component" value="Unassembled WGS sequence"/>
</dbReference>
<reference evidence="10 11" key="1">
    <citation type="submission" date="2018-08" db="EMBL/GenBank/DDBJ databases">
        <title>Genomic Encyclopedia of Archaeal and Bacterial Type Strains, Phase II (KMG-II): from individual species to whole genera.</title>
        <authorList>
            <person name="Goeker M."/>
        </authorList>
    </citation>
    <scope>NUCLEOTIDE SEQUENCE [LARGE SCALE GENOMIC DNA]</scope>
    <source>
        <strain evidence="10 11">DSM 45791</strain>
    </source>
</reference>
<comment type="function">
    <text evidence="8">Ferredoxins are iron-sulfur proteins that transfer electrons in a wide variety of metabolic reactions.</text>
</comment>
<dbReference type="AlphaFoldDB" id="A0A3E0I5S3"/>
<evidence type="ECO:0000256" key="3">
    <source>
        <dbReference type="ARBA" id="ARBA00022723"/>
    </source>
</evidence>
<organism evidence="10 11">
    <name type="scientific">Kutzneria buriramensis</name>
    <dbReference type="NCBI Taxonomy" id="1045776"/>
    <lineage>
        <taxon>Bacteria</taxon>
        <taxon>Bacillati</taxon>
        <taxon>Actinomycetota</taxon>
        <taxon>Actinomycetes</taxon>
        <taxon>Pseudonocardiales</taxon>
        <taxon>Pseudonocardiaceae</taxon>
        <taxon>Kutzneria</taxon>
    </lineage>
</organism>
<keyword evidence="2 8" id="KW-0813">Transport</keyword>
<evidence type="ECO:0000313" key="10">
    <source>
        <dbReference type="EMBL" id="REH53987.1"/>
    </source>
</evidence>
<proteinExistence type="predicted"/>
<dbReference type="GO" id="GO:0005506">
    <property type="term" value="F:iron ion binding"/>
    <property type="evidence" value="ECO:0007669"/>
    <property type="project" value="UniProtKB-UniRule"/>
</dbReference>
<keyword evidence="3 8" id="KW-0479">Metal-binding</keyword>
<dbReference type="Pfam" id="PF13370">
    <property type="entry name" value="Fer4_13"/>
    <property type="match status" value="1"/>
</dbReference>
<dbReference type="InterPro" id="IPR001080">
    <property type="entry name" value="3Fe4S_ferredoxin"/>
</dbReference>
<dbReference type="OrthoDB" id="14703at2"/>
<keyword evidence="4 8" id="KW-0249">Electron transport</keyword>
<evidence type="ECO:0000256" key="8">
    <source>
        <dbReference type="RuleBase" id="RU368020"/>
    </source>
</evidence>
<dbReference type="GO" id="GO:0009055">
    <property type="term" value="F:electron transfer activity"/>
    <property type="evidence" value="ECO:0007669"/>
    <property type="project" value="UniProtKB-UniRule"/>
</dbReference>
<sequence>MRIRHDRERCVGSGACAFTLPDIFDQDEDDGRVLVLVERPGEERRKAIEDVAASCPVFALTIEND</sequence>
<evidence type="ECO:0000256" key="7">
    <source>
        <dbReference type="ARBA" id="ARBA00023291"/>
    </source>
</evidence>
<evidence type="ECO:0000256" key="6">
    <source>
        <dbReference type="ARBA" id="ARBA00023014"/>
    </source>
</evidence>
<feature type="domain" description="4Fe-4S ferredoxin-type" evidence="9">
    <location>
        <begin position="1"/>
        <end position="29"/>
    </location>
</feature>
<keyword evidence="5 8" id="KW-0408">Iron</keyword>
<dbReference type="InterPro" id="IPR051269">
    <property type="entry name" value="Fe-S_cluster_ET"/>
</dbReference>
<evidence type="ECO:0000256" key="4">
    <source>
        <dbReference type="ARBA" id="ARBA00022982"/>
    </source>
</evidence>
<gene>
    <name evidence="10" type="ORF">BCF44_102219</name>
</gene>
<dbReference type="Gene3D" id="3.30.70.20">
    <property type="match status" value="1"/>
</dbReference>
<dbReference type="EMBL" id="QUNO01000002">
    <property type="protein sequence ID" value="REH53987.1"/>
    <property type="molecule type" value="Genomic_DNA"/>
</dbReference>
<dbReference type="PANTHER" id="PTHR36923">
    <property type="entry name" value="FERREDOXIN"/>
    <property type="match status" value="1"/>
</dbReference>
<dbReference type="PROSITE" id="PS51379">
    <property type="entry name" value="4FE4S_FER_2"/>
    <property type="match status" value="1"/>
</dbReference>
<keyword evidence="11" id="KW-1185">Reference proteome</keyword>
<protein>
    <recommendedName>
        <fullName evidence="8">Ferredoxin</fullName>
    </recommendedName>
</protein>
<keyword evidence="6 8" id="KW-0411">Iron-sulfur</keyword>
<dbReference type="PANTHER" id="PTHR36923:SF3">
    <property type="entry name" value="FERREDOXIN"/>
    <property type="match status" value="1"/>
</dbReference>
<dbReference type="InterPro" id="IPR017896">
    <property type="entry name" value="4Fe4S_Fe-S-bd"/>
</dbReference>
<name>A0A3E0I5S3_9PSEU</name>
<comment type="cofactor">
    <cofactor evidence="1">
        <name>[3Fe-4S] cluster</name>
        <dbReference type="ChEBI" id="CHEBI:21137"/>
    </cofactor>
</comment>
<accession>A0A3E0I5S3</accession>
<dbReference type="SUPFAM" id="SSF54862">
    <property type="entry name" value="4Fe-4S ferredoxins"/>
    <property type="match status" value="1"/>
</dbReference>